<organism evidence="3 4">
    <name type="scientific">Lolium multiflorum</name>
    <name type="common">Italian ryegrass</name>
    <name type="synonym">Lolium perenne subsp. multiflorum</name>
    <dbReference type="NCBI Taxonomy" id="4521"/>
    <lineage>
        <taxon>Eukaryota</taxon>
        <taxon>Viridiplantae</taxon>
        <taxon>Streptophyta</taxon>
        <taxon>Embryophyta</taxon>
        <taxon>Tracheophyta</taxon>
        <taxon>Spermatophyta</taxon>
        <taxon>Magnoliopsida</taxon>
        <taxon>Liliopsida</taxon>
        <taxon>Poales</taxon>
        <taxon>Poaceae</taxon>
        <taxon>BOP clade</taxon>
        <taxon>Pooideae</taxon>
        <taxon>Poodae</taxon>
        <taxon>Poeae</taxon>
        <taxon>Poeae Chloroplast Group 2 (Poeae type)</taxon>
        <taxon>Loliodinae</taxon>
        <taxon>Loliinae</taxon>
        <taxon>Lolium</taxon>
    </lineage>
</organism>
<evidence type="ECO:0000259" key="2">
    <source>
        <dbReference type="Pfam" id="PF07727"/>
    </source>
</evidence>
<feature type="compositionally biased region" description="Basic and acidic residues" evidence="1">
    <location>
        <begin position="389"/>
        <end position="402"/>
    </location>
</feature>
<dbReference type="InterPro" id="IPR043502">
    <property type="entry name" value="DNA/RNA_pol_sf"/>
</dbReference>
<feature type="domain" description="Reverse transcriptase Ty1/copia-type" evidence="2">
    <location>
        <begin position="533"/>
        <end position="776"/>
    </location>
</feature>
<feature type="compositionally biased region" description="Low complexity" evidence="1">
    <location>
        <begin position="406"/>
        <end position="420"/>
    </location>
</feature>
<evidence type="ECO:0000313" key="3">
    <source>
        <dbReference type="EMBL" id="KAK1603644.1"/>
    </source>
</evidence>
<evidence type="ECO:0000256" key="1">
    <source>
        <dbReference type="SAM" id="MobiDB-lite"/>
    </source>
</evidence>
<dbReference type="Pfam" id="PF07727">
    <property type="entry name" value="RVT_2"/>
    <property type="match status" value="1"/>
</dbReference>
<proteinExistence type="predicted"/>
<feature type="region of interest" description="Disordered" evidence="1">
    <location>
        <begin position="378"/>
        <end position="472"/>
    </location>
</feature>
<dbReference type="Proteomes" id="UP001231189">
    <property type="component" value="Unassembled WGS sequence"/>
</dbReference>
<dbReference type="PANTHER" id="PTHR11439:SF455">
    <property type="entry name" value="RLK (RECEPTOR-LIKE PROTEIN KINASE) 8, PUTATIVE-RELATED"/>
    <property type="match status" value="1"/>
</dbReference>
<feature type="region of interest" description="Disordered" evidence="1">
    <location>
        <begin position="233"/>
        <end position="301"/>
    </location>
</feature>
<reference evidence="3" key="1">
    <citation type="submission" date="2023-07" db="EMBL/GenBank/DDBJ databases">
        <title>A chromosome-level genome assembly of Lolium multiflorum.</title>
        <authorList>
            <person name="Chen Y."/>
            <person name="Copetti D."/>
            <person name="Kolliker R."/>
            <person name="Studer B."/>
        </authorList>
    </citation>
    <scope>NUCLEOTIDE SEQUENCE</scope>
    <source>
        <strain evidence="3">02402/16</strain>
        <tissue evidence="3">Leaf</tissue>
    </source>
</reference>
<protein>
    <recommendedName>
        <fullName evidence="2">Reverse transcriptase Ty1/copia-type domain-containing protein</fullName>
    </recommendedName>
</protein>
<accession>A0AAD8QM53</accession>
<feature type="compositionally biased region" description="Low complexity" evidence="1">
    <location>
        <begin position="434"/>
        <end position="467"/>
    </location>
</feature>
<gene>
    <name evidence="3" type="ORF">QYE76_027317</name>
</gene>
<dbReference type="AlphaFoldDB" id="A0AAD8QM53"/>
<dbReference type="Pfam" id="PF14223">
    <property type="entry name" value="Retrotran_gag_2"/>
    <property type="match status" value="1"/>
</dbReference>
<dbReference type="EMBL" id="JAUUTY010000007">
    <property type="protein sequence ID" value="KAK1603644.1"/>
    <property type="molecule type" value="Genomic_DNA"/>
</dbReference>
<sequence length="1018" mass="111258">MSLVPHASSSSSSLLAPMPVTSSVTVRLGHGNFMLWRAQMFTHLRSHSLLGHIDGTLTVPAETIVTTTGEGAERQTVETVNPDYATWYVRDQTVLGCILATVTEDILAHIMSAPTSRQAWTILERMFASRTRARAIQTRAQLAVAKKKGTPAADYFRHMKTLADSLAAIGQPLREDEIIAYILAGLGPDYDSLVTTLSVKAEDLTLDEVYAHLLAYEHRHDLHDSDYSLGGGASANFSRRGGGHGNGGGGNPSGGQGGGNSGGRNNGGGYRGRGGGRGNGGGRGQEHGRGNGGGNNSNGNNDQRPVCQICGKAGHVALRCRRRFDHAFTGEEHSANAASTSYNVDTNWYLDTGATDHMTSDLDRLHIRERYNGHEQVHVGNGAGTLTPHADRHASNDDRSSSHADGPAGSSTPCSSGSSPEPATPSAHGASGDSSHQQPSAASPALDSSASSSAASSAASTPSLAPAPERPHHMVTRLRDHTWKALERTDGTVTYTAVRADDADTEPASAVVALRHPQWKAAMDAEFAALQKNHTWRLVPPRRGLNVIDSRWVFKVKRRPDGTVDRYKARLVAKGFKQRHGIDYDDTYSPVVKPTTIRVILSLAVMQGWHIRQLDVDNAFLHGFLEEDVYMLQPPGYVDSHYPHHICKLEKSLYGLKQAPRAWFARLSSKLQALGFIASKADVSLFVYKNHSVTIYMLVYVDDIIVVSSSSSAADQLLKQLRFDFPVKDLGQLGYFLGIEVKHMKDGLLLYQQKYVTDLLRRTNMHNAKPVCTPMATTEKLSRYDGEPLSAADITKYRSVVGALQYLTLTRPDIAFSVNKVCQFLQAPTDVHWIAVKRILRYLRHTSALGLFIQRSSSLLLSGFADADWAGCPDDRRSTGGHVVFLGGNLVAWSSRKQPTVSRSSTEAEYKSVANATAEIMWIQGLLHELGVFLSRAPTLWCDNLGATYLSVNPVFHARTKHIEVDYHFVRERVAQKALHIRFISTHDQLADVLTKPLSTQVFVRFRHNLNMALPCPD</sequence>
<dbReference type="SUPFAM" id="SSF56672">
    <property type="entry name" value="DNA/RNA polymerases"/>
    <property type="match status" value="1"/>
</dbReference>
<name>A0AAD8QM53_LOLMU</name>
<dbReference type="InterPro" id="IPR013103">
    <property type="entry name" value="RVT_2"/>
</dbReference>
<keyword evidence="4" id="KW-1185">Reference proteome</keyword>
<dbReference type="PANTHER" id="PTHR11439">
    <property type="entry name" value="GAG-POL-RELATED RETROTRANSPOSON"/>
    <property type="match status" value="1"/>
</dbReference>
<comment type="caution">
    <text evidence="3">The sequence shown here is derived from an EMBL/GenBank/DDBJ whole genome shotgun (WGS) entry which is preliminary data.</text>
</comment>
<evidence type="ECO:0000313" key="4">
    <source>
        <dbReference type="Proteomes" id="UP001231189"/>
    </source>
</evidence>
<dbReference type="CDD" id="cd09272">
    <property type="entry name" value="RNase_HI_RT_Ty1"/>
    <property type="match status" value="1"/>
</dbReference>
<feature type="compositionally biased region" description="Gly residues" evidence="1">
    <location>
        <begin position="243"/>
        <end position="283"/>
    </location>
</feature>